<dbReference type="GO" id="GO:0000978">
    <property type="term" value="F:RNA polymerase II cis-regulatory region sequence-specific DNA binding"/>
    <property type="evidence" value="ECO:0007669"/>
    <property type="project" value="InterPro"/>
</dbReference>
<accession>A0A4Z1P498</accession>
<keyword evidence="2" id="KW-0479">Metal-binding</keyword>
<name>A0A4Z1P498_9PEZI</name>
<dbReference type="GO" id="GO:0008270">
    <property type="term" value="F:zinc ion binding"/>
    <property type="evidence" value="ECO:0007669"/>
    <property type="project" value="UniProtKB-KW"/>
</dbReference>
<evidence type="ECO:0000256" key="4">
    <source>
        <dbReference type="ARBA" id="ARBA00022771"/>
    </source>
</evidence>
<proteinExistence type="predicted"/>
<dbReference type="InterPro" id="IPR013087">
    <property type="entry name" value="Znf_C2H2_type"/>
</dbReference>
<evidence type="ECO:0000256" key="2">
    <source>
        <dbReference type="ARBA" id="ARBA00022723"/>
    </source>
</evidence>
<sequence>MDDSAAYHINGLAASQPQYSAQQHQHQQQQHQHQQQNPTARRFPEGGQESNTLPPINGLSNAYAMYNSNGSMLPGSAPGSMPHTPITPHSTLGGGASSAPPDANFTPQTLQHHRPIGPPYPQQYQTSQSIAAAPSSSLAAAPPYGAPLAARGQQYAPHLLAHNQQMKQEPEPTHVVGQQGRRGILPSAPGRAAPQAGKTAIPTKDKDGKFPCPHCTKTYLHAKHLKRHMLRHTGDRPYQCKLCKDTFSRSDILKRHYQKCSIRRGVPNDTNHLEGSRNHLVKNNNNNRLSNGSISEQHHSYLNGAPQQPATFDPSLNNHHMMMNPVNQYVQNGGVYANATDMAALSNRSSRANSLMSPANNRFDGQQQDFANQSTLAQMAPGVQAYAPTSNGYGYPVAVTAGEMNGNHPVRAGEPNGIFKQEQPSLSQWNGGYQNNGGENYQSFPAGPVGGSQNLLDTKPDLAGSGQSGVYTNLYSTSSNFAANQMFTGWNLGDPFDAKAAALVAFCFADGAPSSPTEIAVHNRLREILTADNIKRYMRLFRNFQGHWPIIHMPTFSTTDANNGLLLAMVTIGAVYADDLGLDEVRWLMELAKNAVHRSSHIFNSAALMDATHRIQPAPTDIEEIQTLALLQIIFIWHGNKQQRAKAREEFWNIAKIARQIGLLYPTPPEQPGFSHLHSTTKGPVNEANLDWQAWVEQEKRSRAMYLVYLLDCALVIYFNCSPNFKSSELRLQLPCDDGAWEAPNPDAWKDSIGLHGYPAQANTNQTGSKSVRQPDFSTSVRVLLSQNNTIAPGSTNVYGKFLLIHALLVKIAIPAVNTVPSGANTPLTQYDWVAHASPQQGVRPDSGRVTPSEGFVQSHQAQQAHFHKQQFMSVQLGLEKWKQAWDKDMDSQYPSAGSPNGRGNVRREGFCRDAIHFYYLGKHFISHNANFKGYSEADKRVAYVLATLKAIRTHVAQEGDRQGIELGSLVKIDESYGVDDLRLDMKLLFAPLSLEIATEAQAITQNGGQMRLMQQQQQQQL</sequence>
<feature type="compositionally biased region" description="Low complexity" evidence="8">
    <location>
        <begin position="122"/>
        <end position="135"/>
    </location>
</feature>
<evidence type="ECO:0000313" key="10">
    <source>
        <dbReference type="EMBL" id="TID23653.1"/>
    </source>
</evidence>
<feature type="region of interest" description="Disordered" evidence="8">
    <location>
        <begin position="74"/>
        <end position="135"/>
    </location>
</feature>
<dbReference type="InterPro" id="IPR007219">
    <property type="entry name" value="XnlR_reg_dom"/>
</dbReference>
<feature type="compositionally biased region" description="Low complexity" evidence="8">
    <location>
        <begin position="22"/>
        <end position="36"/>
    </location>
</feature>
<dbReference type="PANTHER" id="PTHR40626:SF12">
    <property type="entry name" value="RFEC"/>
    <property type="match status" value="1"/>
</dbReference>
<dbReference type="Pfam" id="PF04082">
    <property type="entry name" value="Fungal_trans"/>
    <property type="match status" value="1"/>
</dbReference>
<feature type="region of interest" description="Disordered" evidence="8">
    <location>
        <begin position="267"/>
        <end position="313"/>
    </location>
</feature>
<feature type="region of interest" description="Disordered" evidence="8">
    <location>
        <begin position="186"/>
        <end position="205"/>
    </location>
</feature>
<dbReference type="CDD" id="cd12148">
    <property type="entry name" value="fungal_TF_MHR"/>
    <property type="match status" value="1"/>
</dbReference>
<dbReference type="PROSITE" id="PS50157">
    <property type="entry name" value="ZINC_FINGER_C2H2_2"/>
    <property type="match status" value="2"/>
</dbReference>
<dbReference type="GO" id="GO:0005634">
    <property type="term" value="C:nucleus"/>
    <property type="evidence" value="ECO:0007669"/>
    <property type="project" value="UniProtKB-SubCell"/>
</dbReference>
<dbReference type="SMART" id="SM00355">
    <property type="entry name" value="ZnF_C2H2"/>
    <property type="match status" value="2"/>
</dbReference>
<dbReference type="GO" id="GO:0006351">
    <property type="term" value="P:DNA-templated transcription"/>
    <property type="evidence" value="ECO:0007669"/>
    <property type="project" value="InterPro"/>
</dbReference>
<keyword evidence="11" id="KW-1185">Reference proteome</keyword>
<keyword evidence="3" id="KW-0677">Repeat</keyword>
<evidence type="ECO:0000313" key="11">
    <source>
        <dbReference type="Proteomes" id="UP000298493"/>
    </source>
</evidence>
<dbReference type="InterPro" id="IPR051059">
    <property type="entry name" value="VerF-like"/>
</dbReference>
<evidence type="ECO:0000256" key="3">
    <source>
        <dbReference type="ARBA" id="ARBA00022737"/>
    </source>
</evidence>
<dbReference type="Gene3D" id="3.30.160.60">
    <property type="entry name" value="Classic Zinc Finger"/>
    <property type="match status" value="2"/>
</dbReference>
<reference evidence="10 11" key="1">
    <citation type="submission" date="2019-04" db="EMBL/GenBank/DDBJ databases">
        <title>High contiguity whole genome sequence and gene annotation resource for two Venturia nashicola isolates.</title>
        <authorList>
            <person name="Prokchorchik M."/>
            <person name="Won K."/>
            <person name="Lee Y."/>
            <person name="Choi E.D."/>
            <person name="Segonzac C."/>
            <person name="Sohn K.H."/>
        </authorList>
    </citation>
    <scope>NUCLEOTIDE SEQUENCE [LARGE SCALE GENOMIC DNA]</scope>
    <source>
        <strain evidence="10 11">PRI2</strain>
    </source>
</reference>
<evidence type="ECO:0000256" key="1">
    <source>
        <dbReference type="ARBA" id="ARBA00004123"/>
    </source>
</evidence>
<dbReference type="GO" id="GO:0000981">
    <property type="term" value="F:DNA-binding transcription factor activity, RNA polymerase II-specific"/>
    <property type="evidence" value="ECO:0007669"/>
    <property type="project" value="InterPro"/>
</dbReference>
<feature type="domain" description="C2H2-type" evidence="9">
    <location>
        <begin position="238"/>
        <end position="268"/>
    </location>
</feature>
<dbReference type="EMBL" id="SNSC02000006">
    <property type="protein sequence ID" value="TID23653.1"/>
    <property type="molecule type" value="Genomic_DNA"/>
</dbReference>
<protein>
    <recommendedName>
        <fullName evidence="9">C2H2-type domain-containing protein</fullName>
    </recommendedName>
</protein>
<dbReference type="SUPFAM" id="SSF57667">
    <property type="entry name" value="beta-beta-alpha zinc fingers"/>
    <property type="match status" value="1"/>
</dbReference>
<keyword evidence="6" id="KW-0539">Nucleus</keyword>
<evidence type="ECO:0000256" key="8">
    <source>
        <dbReference type="SAM" id="MobiDB-lite"/>
    </source>
</evidence>
<organism evidence="10 11">
    <name type="scientific">Venturia nashicola</name>
    <dbReference type="NCBI Taxonomy" id="86259"/>
    <lineage>
        <taxon>Eukaryota</taxon>
        <taxon>Fungi</taxon>
        <taxon>Dikarya</taxon>
        <taxon>Ascomycota</taxon>
        <taxon>Pezizomycotina</taxon>
        <taxon>Dothideomycetes</taxon>
        <taxon>Pleosporomycetidae</taxon>
        <taxon>Venturiales</taxon>
        <taxon>Venturiaceae</taxon>
        <taxon>Venturia</taxon>
    </lineage>
</organism>
<keyword evidence="5" id="KW-0862">Zinc</keyword>
<feature type="domain" description="C2H2-type" evidence="9">
    <location>
        <begin position="210"/>
        <end position="237"/>
    </location>
</feature>
<comment type="caution">
    <text evidence="10">The sequence shown here is derived from an EMBL/GenBank/DDBJ whole genome shotgun (WGS) entry which is preliminary data.</text>
</comment>
<feature type="region of interest" description="Disordered" evidence="8">
    <location>
        <begin position="1"/>
        <end position="57"/>
    </location>
</feature>
<feature type="compositionally biased region" description="Polar residues" evidence="8">
    <location>
        <begin position="48"/>
        <end position="57"/>
    </location>
</feature>
<dbReference type="AlphaFoldDB" id="A0A4Z1P498"/>
<evidence type="ECO:0000259" key="9">
    <source>
        <dbReference type="PROSITE" id="PS50157"/>
    </source>
</evidence>
<dbReference type="Proteomes" id="UP000298493">
    <property type="component" value="Unassembled WGS sequence"/>
</dbReference>
<evidence type="ECO:0000256" key="5">
    <source>
        <dbReference type="ARBA" id="ARBA00022833"/>
    </source>
</evidence>
<keyword evidence="4 7" id="KW-0863">Zinc-finger</keyword>
<comment type="subcellular location">
    <subcellularLocation>
        <location evidence="1">Nucleus</location>
    </subcellularLocation>
</comment>
<evidence type="ECO:0000256" key="6">
    <source>
        <dbReference type="ARBA" id="ARBA00023242"/>
    </source>
</evidence>
<dbReference type="PANTHER" id="PTHR40626">
    <property type="entry name" value="MIP31509P"/>
    <property type="match status" value="1"/>
</dbReference>
<evidence type="ECO:0000256" key="7">
    <source>
        <dbReference type="PROSITE-ProRule" id="PRU00042"/>
    </source>
</evidence>
<dbReference type="OrthoDB" id="9439903at2759"/>
<dbReference type="InterPro" id="IPR036236">
    <property type="entry name" value="Znf_C2H2_sf"/>
</dbReference>
<dbReference type="PROSITE" id="PS00028">
    <property type="entry name" value="ZINC_FINGER_C2H2_1"/>
    <property type="match status" value="1"/>
</dbReference>
<dbReference type="GO" id="GO:0000785">
    <property type="term" value="C:chromatin"/>
    <property type="evidence" value="ECO:0007669"/>
    <property type="project" value="TreeGrafter"/>
</dbReference>
<dbReference type="STRING" id="86259.A0A4Z1P498"/>
<gene>
    <name evidence="10" type="ORF">E6O75_ATG03289</name>
</gene>